<comment type="caution">
    <text evidence="1">The sequence shown here is derived from an EMBL/GenBank/DDBJ whole genome shotgun (WGS) entry which is preliminary data.</text>
</comment>
<proteinExistence type="predicted"/>
<keyword evidence="2" id="KW-1185">Reference proteome</keyword>
<evidence type="ECO:0000313" key="1">
    <source>
        <dbReference type="EMBL" id="KAB2570397.1"/>
    </source>
</evidence>
<organism evidence="1 2">
    <name type="scientific">Lasiodiplodia theobromae</name>
    <dbReference type="NCBI Taxonomy" id="45133"/>
    <lineage>
        <taxon>Eukaryota</taxon>
        <taxon>Fungi</taxon>
        <taxon>Dikarya</taxon>
        <taxon>Ascomycota</taxon>
        <taxon>Pezizomycotina</taxon>
        <taxon>Dothideomycetes</taxon>
        <taxon>Dothideomycetes incertae sedis</taxon>
        <taxon>Botryosphaeriales</taxon>
        <taxon>Botryosphaeriaceae</taxon>
        <taxon>Lasiodiplodia</taxon>
    </lineage>
</organism>
<dbReference type="AlphaFoldDB" id="A0A5N5CYF7"/>
<dbReference type="Proteomes" id="UP000325902">
    <property type="component" value="Unassembled WGS sequence"/>
</dbReference>
<accession>A0A5N5CYF7</accession>
<protein>
    <submittedName>
        <fullName evidence="1">Uncharacterized protein</fullName>
    </submittedName>
</protein>
<sequence>MDWSFDFEIYRLDNKIRLARVLGHIDRLADLLRGKGGCSAFQISVELGRCLVAAFAFSLNDSSPTVDVATSFVIRCHALLLGYETEDKSMPPDKHCWAFFFYLVTKELGAHPNKAVACEHSTLMVAKTIHFGHHVPMAITNKAAFEQLCEDFANAQLEALVQRAHHEPALLSYSIFGSLRSVIFKPTADSAGSVFHVAKFLGQSLREHNVLVCPDNISRTFTKVLASCALWSGSHVGGSFAAEFMQRFLVYSSIDRMEGRPRGILAPDLRISTAFLRLVHYCATIWHSPAHMADHSIGTELQEEGEAIAVERVLDAVLRNADPVGRITRETLEAIVVREPPGPCLTWGECSRILYRRENLAASVLQRGMYPHNLMAFTGAPPYNLTPPSCQLTPAEIICYFPNILCIPEIWRWMTNHGWTPVNIPKLLNRTRALDGIWKLSHSTFRNWQRNANACFRDEKDLMSPPPTSKINISPYVHAYCNAPKRGRHKRTVEMTMSRLVHAVKRHPTGDDAGYFTALAKYAAASGDLGGKILVSQVRHTDDVLVPEEEALRLASGVGSIPENMGGNATHVYGNIQEENGDSSQIDGVYEEA</sequence>
<dbReference type="EMBL" id="VCHE01000138">
    <property type="protein sequence ID" value="KAB2570397.1"/>
    <property type="molecule type" value="Genomic_DNA"/>
</dbReference>
<gene>
    <name evidence="1" type="ORF">DBV05_g10940</name>
</gene>
<evidence type="ECO:0000313" key="2">
    <source>
        <dbReference type="Proteomes" id="UP000325902"/>
    </source>
</evidence>
<reference evidence="1 2" key="1">
    <citation type="journal article" date="2019" name="Sci. Rep.">
        <title>A multi-omics analysis of the grapevine pathogen Lasiodiplodia theobromae reveals that temperature affects the expression of virulence- and pathogenicity-related genes.</title>
        <authorList>
            <person name="Felix C."/>
            <person name="Meneses R."/>
            <person name="Goncalves M.F.M."/>
            <person name="Tilleman L."/>
            <person name="Duarte A.S."/>
            <person name="Jorrin-Novo J.V."/>
            <person name="Van de Peer Y."/>
            <person name="Deforce D."/>
            <person name="Van Nieuwerburgh F."/>
            <person name="Esteves A.C."/>
            <person name="Alves A."/>
        </authorList>
    </citation>
    <scope>NUCLEOTIDE SEQUENCE [LARGE SCALE GENOMIC DNA]</scope>
    <source>
        <strain evidence="1 2">LA-SOL3</strain>
    </source>
</reference>
<name>A0A5N5CYF7_9PEZI</name>
<dbReference type="OrthoDB" id="3930304at2759"/>